<proteinExistence type="predicted"/>
<accession>A0AC34FL10</accession>
<dbReference type="WBParaSite" id="ES5_v2.g18030.t1">
    <property type="protein sequence ID" value="ES5_v2.g18030.t1"/>
    <property type="gene ID" value="ES5_v2.g18030"/>
</dbReference>
<evidence type="ECO:0000313" key="1">
    <source>
        <dbReference type="Proteomes" id="UP000887579"/>
    </source>
</evidence>
<dbReference type="Proteomes" id="UP000887579">
    <property type="component" value="Unplaced"/>
</dbReference>
<evidence type="ECO:0000313" key="2">
    <source>
        <dbReference type="WBParaSite" id="ES5_v2.g18030.t1"/>
    </source>
</evidence>
<sequence>MVKDMNRIKYKAILDFFNAAAVVIKEPTLARNFCDIYQSQLAAVIRNLKINDSFDITSYQEGDPYKMAKEIFEGGDFGINFLLQIDPIDTKNLDEIKIGKLLIGIIYLLKIYKPDLYKSALEQVDKSQNYDHEIEHIILYLETKEQWPVEGWPNILNTPAPLDFYDRVKPLPSFNSSSGILRTPARRSFRQQVMSPYKKTSNDSPIAKAKDKEYKKKIINYENQILHLQCHYNEMGQKYDELLEENKKFKDENQKLKNSIENAKLQLQDYHVLTAELKQIKTEKEELQKEIKLLKESNTDLTVDLKACYKSIETSNSDSNKLQHKIDMLQKTNASLIQQVADYRDELIEARNDRDLFQQQLQEKENTLHHISRDYELIKKQNSEMSRMSLNVTDVGNINLTDENQRLRDQITEMTKKYEDERDELNQAFVKNKSLLNAEIERLNLKLTDIVKESEKRKNLIETYKNDAIKKDSEILEYRSNIAELNGKFQCLKENAEEWKLKYEAEHAGLAKVEEDKQKLLKKKQALEGTVENQCNTITVFERKELGSLARKLFYENLSIKERMSISSEDELPWLNSSKPIFRSFPHTFNRSN</sequence>
<reference evidence="2" key="1">
    <citation type="submission" date="2022-11" db="UniProtKB">
        <authorList>
            <consortium name="WormBaseParasite"/>
        </authorList>
    </citation>
    <scope>IDENTIFICATION</scope>
</reference>
<name>A0AC34FL10_9BILA</name>
<organism evidence="1 2">
    <name type="scientific">Panagrolaimus sp. ES5</name>
    <dbReference type="NCBI Taxonomy" id="591445"/>
    <lineage>
        <taxon>Eukaryota</taxon>
        <taxon>Metazoa</taxon>
        <taxon>Ecdysozoa</taxon>
        <taxon>Nematoda</taxon>
        <taxon>Chromadorea</taxon>
        <taxon>Rhabditida</taxon>
        <taxon>Tylenchina</taxon>
        <taxon>Panagrolaimomorpha</taxon>
        <taxon>Panagrolaimoidea</taxon>
        <taxon>Panagrolaimidae</taxon>
        <taxon>Panagrolaimus</taxon>
    </lineage>
</organism>
<protein>
    <submittedName>
        <fullName evidence="2">Uncharacterized protein</fullName>
    </submittedName>
</protein>